<evidence type="ECO:0000313" key="2">
    <source>
        <dbReference type="Proteomes" id="UP000010809"/>
    </source>
</evidence>
<dbReference type="HOGENOM" id="CLU_3334189_0_0_6"/>
<organism evidence="1 2">
    <name type="scientific">Thioalkalivibrio nitratireducens (strain DSM 14787 / UNIQEM 213 / ALEN2)</name>
    <dbReference type="NCBI Taxonomy" id="1255043"/>
    <lineage>
        <taxon>Bacteria</taxon>
        <taxon>Pseudomonadati</taxon>
        <taxon>Pseudomonadota</taxon>
        <taxon>Gammaproteobacteria</taxon>
        <taxon>Chromatiales</taxon>
        <taxon>Ectothiorhodospiraceae</taxon>
        <taxon>Thioalkalivibrio</taxon>
    </lineage>
</organism>
<dbReference type="STRING" id="1255043.TVNIR_0321"/>
<reference evidence="1" key="1">
    <citation type="submission" date="2015-12" db="EMBL/GenBank/DDBJ databases">
        <authorList>
            <person name="Tikhonova T.V."/>
            <person name="Pavlov A.R."/>
            <person name="Beletsky A.V."/>
            <person name="Mardanov A.V."/>
            <person name="Sorokin D.Y."/>
            <person name="Ravin N.V."/>
            <person name="Popov V.O."/>
        </authorList>
    </citation>
    <scope>NUCLEOTIDE SEQUENCE</scope>
    <source>
        <strain evidence="1">DSM 14787</strain>
    </source>
</reference>
<dbReference type="Proteomes" id="UP000010809">
    <property type="component" value="Chromosome"/>
</dbReference>
<name>L0DSR8_THIND</name>
<evidence type="ECO:0000313" key="1">
    <source>
        <dbReference type="EMBL" id="AGA32030.1"/>
    </source>
</evidence>
<dbReference type="EMBL" id="CP003989">
    <property type="protein sequence ID" value="AGA32030.1"/>
    <property type="molecule type" value="Genomic_DNA"/>
</dbReference>
<proteinExistence type="predicted"/>
<dbReference type="AlphaFoldDB" id="L0DSR8"/>
<dbReference type="PATRIC" id="fig|1255043.3.peg.322"/>
<sequence>MCLVGSGFRSLHWLGTHGATLRAIGATCLAVAVPDTGA</sequence>
<protein>
    <submittedName>
        <fullName evidence="1">Uncharacterized protein</fullName>
    </submittedName>
</protein>
<accession>L0DSR8</accession>
<gene>
    <name evidence="1" type="ordered locus">TVNIR_0321</name>
</gene>
<dbReference type="KEGG" id="tni:TVNIR_0321"/>
<keyword evidence="2" id="KW-1185">Reference proteome</keyword>